<dbReference type="EMBL" id="CP032050">
    <property type="protein sequence ID" value="AYN68629.1"/>
    <property type="molecule type" value="Genomic_DNA"/>
</dbReference>
<evidence type="ECO:0000256" key="3">
    <source>
        <dbReference type="ARBA" id="ARBA00022989"/>
    </source>
</evidence>
<keyword evidence="7" id="KW-1185">Reference proteome</keyword>
<dbReference type="Proteomes" id="UP000276309">
    <property type="component" value="Chromosome"/>
</dbReference>
<reference evidence="6 7" key="1">
    <citation type="submission" date="2018-08" db="EMBL/GenBank/DDBJ databases">
        <title>The reduced genetic potential of extracellular carbohydrate catabolism in Euzebyella marina RN62, a Flavobacteriia bacterium isolated from the hadal water.</title>
        <authorList>
            <person name="Xue C."/>
        </authorList>
    </citation>
    <scope>NUCLEOTIDE SEQUENCE [LARGE SCALE GENOMIC DNA]</scope>
    <source>
        <strain evidence="6 7">RN62</strain>
    </source>
</reference>
<keyword evidence="4 5" id="KW-0472">Membrane</keyword>
<keyword evidence="2 5" id="KW-0812">Transmembrane</keyword>
<dbReference type="InterPro" id="IPR003810">
    <property type="entry name" value="Mntp/YtaF"/>
</dbReference>
<keyword evidence="3 5" id="KW-1133">Transmembrane helix</keyword>
<gene>
    <name evidence="6" type="ORF">D1013_15205</name>
</gene>
<dbReference type="KEGG" id="emar:D1013_15205"/>
<evidence type="ECO:0000256" key="5">
    <source>
        <dbReference type="SAM" id="Phobius"/>
    </source>
</evidence>
<keyword evidence="1" id="KW-1003">Cell membrane</keyword>
<dbReference type="OrthoDB" id="1453088at2"/>
<feature type="transmembrane region" description="Helical" evidence="5">
    <location>
        <begin position="18"/>
        <end position="37"/>
    </location>
</feature>
<evidence type="ECO:0000313" key="7">
    <source>
        <dbReference type="Proteomes" id="UP000276309"/>
    </source>
</evidence>
<accession>A0A3G2L8P0</accession>
<dbReference type="Pfam" id="PF02659">
    <property type="entry name" value="Mntp"/>
    <property type="match status" value="1"/>
</dbReference>
<dbReference type="AlphaFoldDB" id="A0A3G2L8P0"/>
<feature type="transmembrane region" description="Helical" evidence="5">
    <location>
        <begin position="43"/>
        <end position="62"/>
    </location>
</feature>
<organism evidence="6 7">
    <name type="scientific">Euzebyella marina</name>
    <dbReference type="NCBI Taxonomy" id="1761453"/>
    <lineage>
        <taxon>Bacteria</taxon>
        <taxon>Pseudomonadati</taxon>
        <taxon>Bacteroidota</taxon>
        <taxon>Flavobacteriia</taxon>
        <taxon>Flavobacteriales</taxon>
        <taxon>Flavobacteriaceae</taxon>
        <taxon>Euzebyella</taxon>
    </lineage>
</organism>
<sequence length="78" mass="8687">MNKIEITNKLKTAKINQALGVFIALFGLIVIFAMIFTETFVQQMTDLVAGLILLGIGGGMIWKSKLTQIKLNAQERFE</sequence>
<protein>
    <submittedName>
        <fullName evidence="6">Uncharacterized protein</fullName>
    </submittedName>
</protein>
<evidence type="ECO:0000256" key="2">
    <source>
        <dbReference type="ARBA" id="ARBA00022692"/>
    </source>
</evidence>
<evidence type="ECO:0000256" key="1">
    <source>
        <dbReference type="ARBA" id="ARBA00022475"/>
    </source>
</evidence>
<evidence type="ECO:0000256" key="4">
    <source>
        <dbReference type="ARBA" id="ARBA00023136"/>
    </source>
</evidence>
<name>A0A3G2L8P0_9FLAO</name>
<dbReference type="RefSeq" id="WP_121849642.1">
    <property type="nucleotide sequence ID" value="NZ_CP032050.1"/>
</dbReference>
<evidence type="ECO:0000313" key="6">
    <source>
        <dbReference type="EMBL" id="AYN68629.1"/>
    </source>
</evidence>
<proteinExistence type="predicted"/>